<feature type="binding site" evidence="7">
    <location>
        <position position="151"/>
    </location>
    <ligand>
        <name>substrate</name>
    </ligand>
</feature>
<comment type="cofactor">
    <cofactor evidence="7">
        <name>Zn(2+)</name>
        <dbReference type="ChEBI" id="CHEBI:29105"/>
    </cofactor>
    <cofactor evidence="7">
        <name>Mg(2+)</name>
        <dbReference type="ChEBI" id="CHEBI:18420"/>
    </cofactor>
    <cofactor evidence="7">
        <name>Co(2+)</name>
        <dbReference type="ChEBI" id="CHEBI:48828"/>
    </cofactor>
    <text evidence="7">Binds 1 divalent metal cation per subunit. Can use ions such as Zn(2+), Mg(2+) or Co(2+).</text>
</comment>
<feature type="binding site" evidence="7">
    <location>
        <position position="227"/>
    </location>
    <ligand>
        <name>a divalent metal cation</name>
        <dbReference type="ChEBI" id="CHEBI:60240"/>
        <note>ligand shared between dimeric partners</note>
    </ligand>
</feature>
<dbReference type="GO" id="GO:0042823">
    <property type="term" value="P:pyridoxal phosphate biosynthetic process"/>
    <property type="evidence" value="ECO:0007669"/>
    <property type="project" value="UniProtKB-UniRule"/>
</dbReference>
<dbReference type="GO" id="GO:0008270">
    <property type="term" value="F:zinc ion binding"/>
    <property type="evidence" value="ECO:0007669"/>
    <property type="project" value="UniProtKB-UniRule"/>
</dbReference>
<dbReference type="InterPro" id="IPR037510">
    <property type="entry name" value="PdxA"/>
</dbReference>
<dbReference type="Gene3D" id="3.40.718.10">
    <property type="entry name" value="Isopropylmalate Dehydrogenase"/>
    <property type="match status" value="1"/>
</dbReference>
<dbReference type="GO" id="GO:0005737">
    <property type="term" value="C:cytoplasm"/>
    <property type="evidence" value="ECO:0007669"/>
    <property type="project" value="UniProtKB-SubCell"/>
</dbReference>
<name>A0A420ER64_9SPHN</name>
<comment type="similarity">
    <text evidence="7">Belongs to the PdxA family.</text>
</comment>
<dbReference type="EC" id="1.1.1.262" evidence="7"/>
<dbReference type="UniPathway" id="UPA00244">
    <property type="reaction ID" value="UER00312"/>
</dbReference>
<dbReference type="AlphaFoldDB" id="A0A420ER64"/>
<evidence type="ECO:0000313" key="8">
    <source>
        <dbReference type="EMBL" id="RKF23172.1"/>
    </source>
</evidence>
<comment type="pathway">
    <text evidence="7">Cofactor biosynthesis; pyridoxine 5'-phosphate biosynthesis; pyridoxine 5'-phosphate from D-erythrose 4-phosphate: step 4/5.</text>
</comment>
<sequence>MRPSDKAGIYRAGGRIAPLALSLGDPAGIGPELICAAWAAREADRLPPFFAVGGFELLQQAARMRDLDIPIQQITYPSEAADCFAQALPVLTGVDGKYRPGIPEPEGARLALHSLEQATALAKSGEASAVVTGPIAKSLLAEVGFVHAGQTEFVANACGIAAEDAVMMLAGPQLRTVPLTVHCALAEVPGRITQELLCRRTRIVHRAMQRDFGLPAPRIAIAALNPHAGENGRMGLEEQQTISPAIATLRAEGIDVTGPHPADSLFAPHARDGYDVAIAMYHDQALVPIKALDFDAGVNMTLGLPIVRTSPDHGTAFDIAARGKAHAGATVAAISLAGEAALRRAEQSLA</sequence>
<comment type="subcellular location">
    <subcellularLocation>
        <location evidence="7">Cytoplasm</location>
    </subcellularLocation>
</comment>
<organism evidence="8 9">
    <name type="scientific">Altericroceibacterium spongiae</name>
    <dbReference type="NCBI Taxonomy" id="2320269"/>
    <lineage>
        <taxon>Bacteria</taxon>
        <taxon>Pseudomonadati</taxon>
        <taxon>Pseudomonadota</taxon>
        <taxon>Alphaproteobacteria</taxon>
        <taxon>Sphingomonadales</taxon>
        <taxon>Erythrobacteraceae</taxon>
        <taxon>Altericroceibacterium</taxon>
    </lineage>
</organism>
<accession>A0A420ER64</accession>
<reference evidence="8 9" key="1">
    <citation type="submission" date="2018-09" db="EMBL/GenBank/DDBJ databases">
        <title>Altererythrobacter spongiae sp. nov., isolated from a marine sponge.</title>
        <authorList>
            <person name="Zhuang L."/>
            <person name="Luo L."/>
        </authorList>
    </citation>
    <scope>NUCLEOTIDE SEQUENCE [LARGE SCALE GENOMIC DNA]</scope>
    <source>
        <strain evidence="8 9">HN-Y73</strain>
    </source>
</reference>
<keyword evidence="5 7" id="KW-0520">NAD</keyword>
<evidence type="ECO:0000256" key="7">
    <source>
        <dbReference type="HAMAP-Rule" id="MF_00536"/>
    </source>
</evidence>
<keyword evidence="3 7" id="KW-0521">NADP</keyword>
<keyword evidence="4 7" id="KW-0560">Oxidoreductase</keyword>
<evidence type="ECO:0000256" key="3">
    <source>
        <dbReference type="ARBA" id="ARBA00022857"/>
    </source>
</evidence>
<evidence type="ECO:0000256" key="4">
    <source>
        <dbReference type="ARBA" id="ARBA00023002"/>
    </source>
</evidence>
<dbReference type="OrthoDB" id="9801783at2"/>
<keyword evidence="6 7" id="KW-0664">Pyridoxine biosynthesis</keyword>
<dbReference type="SUPFAM" id="SSF53659">
    <property type="entry name" value="Isocitrate/Isopropylmalate dehydrogenase-like"/>
    <property type="match status" value="1"/>
</dbReference>
<gene>
    <name evidence="7 8" type="primary">pdxA</name>
    <name evidence="8" type="ORF">D6851_01380</name>
</gene>
<dbReference type="PANTHER" id="PTHR30004:SF6">
    <property type="entry name" value="D-THREONATE 4-PHOSPHATE DEHYDROGENASE"/>
    <property type="match status" value="1"/>
</dbReference>
<dbReference type="GO" id="GO:0008615">
    <property type="term" value="P:pyridoxine biosynthetic process"/>
    <property type="evidence" value="ECO:0007669"/>
    <property type="project" value="UniProtKB-UniRule"/>
</dbReference>
<evidence type="ECO:0000256" key="1">
    <source>
        <dbReference type="ARBA" id="ARBA00022490"/>
    </source>
</evidence>
<keyword evidence="1 7" id="KW-0963">Cytoplasm</keyword>
<dbReference type="GO" id="GO:0000287">
    <property type="term" value="F:magnesium ion binding"/>
    <property type="evidence" value="ECO:0007669"/>
    <property type="project" value="UniProtKB-UniRule"/>
</dbReference>
<dbReference type="GO" id="GO:0050570">
    <property type="term" value="F:4-hydroxythreonine-4-phosphate dehydrogenase activity"/>
    <property type="evidence" value="ECO:0007669"/>
    <property type="project" value="UniProtKB-UniRule"/>
</dbReference>
<comment type="caution">
    <text evidence="8">The sequence shown here is derived from an EMBL/GenBank/DDBJ whole genome shotgun (WGS) entry which is preliminary data.</text>
</comment>
<dbReference type="InterPro" id="IPR005255">
    <property type="entry name" value="PdxA_fam"/>
</dbReference>
<keyword evidence="9" id="KW-1185">Reference proteome</keyword>
<dbReference type="Pfam" id="PF04166">
    <property type="entry name" value="PdxA"/>
    <property type="match status" value="1"/>
</dbReference>
<evidence type="ECO:0000256" key="2">
    <source>
        <dbReference type="ARBA" id="ARBA00022723"/>
    </source>
</evidence>
<dbReference type="RefSeq" id="WP_120323076.1">
    <property type="nucleotide sequence ID" value="NZ_RAPF01000001.1"/>
</dbReference>
<evidence type="ECO:0000256" key="5">
    <source>
        <dbReference type="ARBA" id="ARBA00023027"/>
    </source>
</evidence>
<feature type="binding site" evidence="7">
    <location>
        <position position="182"/>
    </location>
    <ligand>
        <name>a divalent metal cation</name>
        <dbReference type="ChEBI" id="CHEBI:60240"/>
        <note>ligand shared between dimeric partners</note>
    </ligand>
</feature>
<proteinExistence type="inferred from homology"/>
<dbReference type="NCBIfam" id="NF003699">
    <property type="entry name" value="PRK05312.1"/>
    <property type="match status" value="1"/>
</dbReference>
<keyword evidence="7" id="KW-0170">Cobalt</keyword>
<keyword evidence="7" id="KW-0460">Magnesium</keyword>
<evidence type="ECO:0000256" key="6">
    <source>
        <dbReference type="ARBA" id="ARBA00023096"/>
    </source>
</evidence>
<keyword evidence="7" id="KW-0862">Zinc</keyword>
<feature type="binding site" evidence="7">
    <location>
        <position position="299"/>
    </location>
    <ligand>
        <name>substrate</name>
    </ligand>
</feature>
<dbReference type="NCBIfam" id="TIGR00557">
    <property type="entry name" value="pdxA"/>
    <property type="match status" value="1"/>
</dbReference>
<feature type="binding site" evidence="7">
    <location>
        <position position="282"/>
    </location>
    <ligand>
        <name>a divalent metal cation</name>
        <dbReference type="ChEBI" id="CHEBI:60240"/>
        <note>ligand shared between dimeric partners</note>
    </ligand>
</feature>
<protein>
    <recommendedName>
        <fullName evidence="7">4-hydroxythreonine-4-phosphate dehydrogenase</fullName>
        <ecNumber evidence="7">1.1.1.262</ecNumber>
    </recommendedName>
    <alternativeName>
        <fullName evidence="7">4-(phosphohydroxy)-L-threonine dehydrogenase</fullName>
    </alternativeName>
</protein>
<dbReference type="Proteomes" id="UP000284395">
    <property type="component" value="Unassembled WGS sequence"/>
</dbReference>
<dbReference type="EMBL" id="RAPF01000001">
    <property type="protein sequence ID" value="RKF23172.1"/>
    <property type="molecule type" value="Genomic_DNA"/>
</dbReference>
<comment type="caution">
    <text evidence="7">Lacks conserved residue(s) required for the propagation of feature annotation.</text>
</comment>
<dbReference type="GO" id="GO:0050897">
    <property type="term" value="F:cobalt ion binding"/>
    <property type="evidence" value="ECO:0007669"/>
    <property type="project" value="UniProtKB-UniRule"/>
</dbReference>
<dbReference type="PANTHER" id="PTHR30004">
    <property type="entry name" value="4-HYDROXYTHREONINE-4-PHOSPHATE DEHYDROGENASE"/>
    <property type="match status" value="1"/>
</dbReference>
<keyword evidence="2 7" id="KW-0479">Metal-binding</keyword>
<evidence type="ECO:0000313" key="9">
    <source>
        <dbReference type="Proteomes" id="UP000284395"/>
    </source>
</evidence>
<dbReference type="HAMAP" id="MF_00536">
    <property type="entry name" value="PdxA"/>
    <property type="match status" value="1"/>
</dbReference>
<comment type="function">
    <text evidence="7">Catalyzes the NAD(P)-dependent oxidation of 4-(phosphooxy)-L-threonine (HTP) into 2-amino-3-oxo-4-(phosphooxy)butyric acid which spontaneously decarboxylates to form 3-amino-2-oxopropyl phosphate (AHAP).</text>
</comment>
<comment type="catalytic activity">
    <reaction evidence="7">
        <text>4-(phosphooxy)-L-threonine + NAD(+) = 3-amino-2-oxopropyl phosphate + CO2 + NADH</text>
        <dbReference type="Rhea" id="RHEA:32275"/>
        <dbReference type="ChEBI" id="CHEBI:16526"/>
        <dbReference type="ChEBI" id="CHEBI:57279"/>
        <dbReference type="ChEBI" id="CHEBI:57540"/>
        <dbReference type="ChEBI" id="CHEBI:57945"/>
        <dbReference type="ChEBI" id="CHEBI:58452"/>
        <dbReference type="EC" id="1.1.1.262"/>
    </reaction>
</comment>
<comment type="subunit">
    <text evidence="7">Homodimer.</text>
</comment>
<feature type="binding site" evidence="7">
    <location>
        <position position="308"/>
    </location>
    <ligand>
        <name>substrate</name>
    </ligand>
</feature>
<dbReference type="GO" id="GO:0051287">
    <property type="term" value="F:NAD binding"/>
    <property type="evidence" value="ECO:0007669"/>
    <property type="project" value="InterPro"/>
</dbReference>
<comment type="miscellaneous">
    <text evidence="7">The active site is located at the dimer interface.</text>
</comment>
<feature type="binding site" evidence="7">
    <location>
        <position position="290"/>
    </location>
    <ligand>
        <name>substrate</name>
    </ligand>
</feature>